<evidence type="ECO:0000313" key="1">
    <source>
        <dbReference type="EMBL" id="QWY84615.1"/>
    </source>
</evidence>
<gene>
    <name evidence="1" type="primary">33</name>
    <name evidence="1" type="ORF">SEA_FOOTLOOSE_33</name>
</gene>
<dbReference type="KEGG" id="vg:80019021"/>
<protein>
    <submittedName>
        <fullName evidence="1">Uncharacterized protein</fullName>
    </submittedName>
</protein>
<keyword evidence="2" id="KW-1185">Reference proteome</keyword>
<accession>A0A8F3ECP6</accession>
<organism evidence="1 2">
    <name type="scientific">Microbacterium phage Footloose</name>
    <dbReference type="NCBI Taxonomy" id="2836048"/>
    <lineage>
        <taxon>Viruses</taxon>
        <taxon>Duplodnaviria</taxon>
        <taxon>Heunggongvirae</taxon>
        <taxon>Uroviricota</taxon>
        <taxon>Caudoviricetes</taxon>
        <taxon>Footloosevirus</taxon>
        <taxon>Footloosevirus footloose</taxon>
    </lineage>
</organism>
<name>A0A8F3ECP6_9CAUD</name>
<reference evidence="1" key="1">
    <citation type="submission" date="2021-05" db="EMBL/GenBank/DDBJ databases">
        <authorList>
            <person name="Brink J."/>
            <person name="Busse A.L."/>
            <person name="Crowley H.J."/>
            <person name="Hall C.J."/>
            <person name="Hetherington P."/>
            <person name="Hovde T.M."/>
            <person name="Johnson J.A."/>
            <person name="Karch K.E."/>
            <person name="Krueger C.J."/>
            <person name="Lundberg T.J."/>
            <person name="Madla Sanchez I."/>
            <person name="Mathiesen C."/>
            <person name="Moore L.J."/>
            <person name="Nordberg R.J."/>
            <person name="Petersen I.M."/>
            <person name="Piton K.L."/>
            <person name="Rozycki S.T."/>
            <person name="Rutten E."/>
            <person name="Samuelson I.O."/>
            <person name="Sarkilahti S.K."/>
            <person name="Schubert K.A."/>
            <person name="Stamness T.F."/>
            <person name="Tinman A.J."/>
            <person name="Tutterrow P.B."/>
            <person name="Wanzek N.C."/>
            <person name="Wheeler C.D."/>
            <person name="Spring A.M."/>
            <person name="Klyczek K."/>
            <person name="Garlena R.A."/>
            <person name="Russell D.A."/>
            <person name="Pope W.H."/>
            <person name="Jacobs-Sera D."/>
            <person name="Hatfull G.F."/>
        </authorList>
    </citation>
    <scope>NUCLEOTIDE SEQUENCE</scope>
</reference>
<evidence type="ECO:0000313" key="2">
    <source>
        <dbReference type="Proteomes" id="UP000693692"/>
    </source>
</evidence>
<dbReference type="Proteomes" id="UP000693692">
    <property type="component" value="Segment"/>
</dbReference>
<dbReference type="EMBL" id="MZ150789">
    <property type="protein sequence ID" value="QWY84615.1"/>
    <property type="molecule type" value="Genomic_DNA"/>
</dbReference>
<dbReference type="RefSeq" id="YP_010754430.1">
    <property type="nucleotide sequence ID" value="NC_073460.1"/>
</dbReference>
<dbReference type="GeneID" id="80019021"/>
<proteinExistence type="predicted"/>
<sequence length="122" mass="14170">MAEPSAFRINRDVFDRQLAAHDGGRLDVDVDHSSHKLCNTTIGCITAWADFPQESSQEYRVLHIPERARSPRRPSWWRTIWMRPGTIAQRDGVVWKLHKSRPGVDYGWKFWSEVRDAEPAAQ</sequence>